<proteinExistence type="predicted"/>
<reference evidence="1 2" key="1">
    <citation type="journal article" date="2016" name="Nat. Commun.">
        <title>Thousands of microbial genomes shed light on interconnected biogeochemical processes in an aquifer system.</title>
        <authorList>
            <person name="Anantharaman K."/>
            <person name="Brown C.T."/>
            <person name="Hug L.A."/>
            <person name="Sharon I."/>
            <person name="Castelle C.J."/>
            <person name="Probst A.J."/>
            <person name="Thomas B.C."/>
            <person name="Singh A."/>
            <person name="Wilkins M.J."/>
            <person name="Karaoz U."/>
            <person name="Brodie E.L."/>
            <person name="Williams K.H."/>
            <person name="Hubbard S.S."/>
            <person name="Banfield J.F."/>
        </authorList>
    </citation>
    <scope>NUCLEOTIDE SEQUENCE [LARGE SCALE GENOMIC DNA]</scope>
</reference>
<organism evidence="1 2">
    <name type="scientific">Candidatus Yanofskybacteria bacterium RIFCSPHIGHO2_01_FULL_41_26</name>
    <dbReference type="NCBI Taxonomy" id="1802661"/>
    <lineage>
        <taxon>Bacteria</taxon>
        <taxon>Candidatus Yanofskyibacteriota</taxon>
    </lineage>
</organism>
<dbReference type="EMBL" id="MGJB01000017">
    <property type="protein sequence ID" value="OGM98247.1"/>
    <property type="molecule type" value="Genomic_DNA"/>
</dbReference>
<evidence type="ECO:0008006" key="3">
    <source>
        <dbReference type="Google" id="ProtNLM"/>
    </source>
</evidence>
<sequence length="248" mass="27965">MSEGHNFEVPPKSHEPQIIEIVLEKGEIESAKILEGYFPVKAIKIKDDGRALFKPSMGEFQEIRKKLFSRVDLELLAFELDKILGFNLVPPVVAREIGGEKGVLQQRMEARPYETPDDYELPDLVGWSDMVDSEEILKAAVFDHIIGAKDRHGGNFLIDIPNKKIWLIDHDYLMFFQKVGYGSDMVRAALNRDMVDISGDIRTALENLLGAIDSLMLKFEGGESAKILLGVKTRTEELLQTNKIPNLV</sequence>
<comment type="caution">
    <text evidence="1">The sequence shown here is derived from an EMBL/GenBank/DDBJ whole genome shotgun (WGS) entry which is preliminary data.</text>
</comment>
<protein>
    <recommendedName>
        <fullName evidence="3">PI3K/PI4K catalytic domain-containing protein</fullName>
    </recommendedName>
</protein>
<accession>A0A1F8ECC4</accession>
<dbReference type="InterPro" id="IPR036940">
    <property type="entry name" value="PI3/4_kinase_cat_sf"/>
</dbReference>
<dbReference type="SUPFAM" id="SSF56112">
    <property type="entry name" value="Protein kinase-like (PK-like)"/>
    <property type="match status" value="1"/>
</dbReference>
<dbReference type="Proteomes" id="UP000176893">
    <property type="component" value="Unassembled WGS sequence"/>
</dbReference>
<evidence type="ECO:0000313" key="1">
    <source>
        <dbReference type="EMBL" id="OGM98247.1"/>
    </source>
</evidence>
<name>A0A1F8ECC4_9BACT</name>
<dbReference type="AlphaFoldDB" id="A0A1F8ECC4"/>
<dbReference type="STRING" id="1802661.A2649_03070"/>
<gene>
    <name evidence="1" type="ORF">A2649_03070</name>
</gene>
<dbReference type="InterPro" id="IPR011009">
    <property type="entry name" value="Kinase-like_dom_sf"/>
</dbReference>
<dbReference type="Gene3D" id="1.10.1070.11">
    <property type="entry name" value="Phosphatidylinositol 3-/4-kinase, catalytic domain"/>
    <property type="match status" value="1"/>
</dbReference>
<evidence type="ECO:0000313" key="2">
    <source>
        <dbReference type="Proteomes" id="UP000176893"/>
    </source>
</evidence>